<dbReference type="Gene3D" id="3.60.21.10">
    <property type="match status" value="1"/>
</dbReference>
<protein>
    <submittedName>
        <fullName evidence="4">Metallophosphoesterase</fullName>
    </submittedName>
</protein>
<organism evidence="4 5">
    <name type="scientific">Methylocystis parvus</name>
    <dbReference type="NCBI Taxonomy" id="134"/>
    <lineage>
        <taxon>Bacteria</taxon>
        <taxon>Pseudomonadati</taxon>
        <taxon>Pseudomonadota</taxon>
        <taxon>Alphaproteobacteria</taxon>
        <taxon>Hyphomicrobiales</taxon>
        <taxon>Methylocystaceae</taxon>
        <taxon>Methylocystis</taxon>
    </lineage>
</organism>
<name>A0A6B8M490_9HYPH</name>
<keyword evidence="2" id="KW-0378">Hydrolase</keyword>
<dbReference type="EMBL" id="CP044331">
    <property type="protein sequence ID" value="QGM98724.1"/>
    <property type="molecule type" value="Genomic_DNA"/>
</dbReference>
<dbReference type="PANTHER" id="PTHR31302:SF31">
    <property type="entry name" value="PHOSPHODIESTERASE YAEI"/>
    <property type="match status" value="1"/>
</dbReference>
<dbReference type="CDD" id="cd07385">
    <property type="entry name" value="MPP_YkuE_C"/>
    <property type="match status" value="1"/>
</dbReference>
<dbReference type="InterPro" id="IPR051158">
    <property type="entry name" value="Metallophosphoesterase_sf"/>
</dbReference>
<dbReference type="GO" id="GO:0046872">
    <property type="term" value="F:metal ion binding"/>
    <property type="evidence" value="ECO:0007669"/>
    <property type="project" value="UniProtKB-KW"/>
</dbReference>
<reference evidence="4 5" key="1">
    <citation type="submission" date="2019-09" db="EMBL/GenBank/DDBJ databases">
        <title>Isolation and complete genome sequencing of Methylocystis species.</title>
        <authorList>
            <person name="Rumah B.L."/>
            <person name="Stead C.E."/>
            <person name="Stevens B.C."/>
            <person name="Minton N.P."/>
            <person name="Grosse-Honebrink A."/>
            <person name="Zhang Y."/>
        </authorList>
    </citation>
    <scope>NUCLEOTIDE SEQUENCE [LARGE SCALE GENOMIC DNA]</scope>
    <source>
        <strain evidence="4 5">BRCS2</strain>
    </source>
</reference>
<evidence type="ECO:0000256" key="1">
    <source>
        <dbReference type="ARBA" id="ARBA00022723"/>
    </source>
</evidence>
<dbReference type="Pfam" id="PF00149">
    <property type="entry name" value="Metallophos"/>
    <property type="match status" value="1"/>
</dbReference>
<keyword evidence="1" id="KW-0479">Metal-binding</keyword>
<dbReference type="SUPFAM" id="SSF56300">
    <property type="entry name" value="Metallo-dependent phosphatases"/>
    <property type="match status" value="1"/>
</dbReference>
<dbReference type="KEGG" id="mpar:F7D14_15380"/>
<dbReference type="Proteomes" id="UP000422569">
    <property type="component" value="Chromosome"/>
</dbReference>
<dbReference type="InterPro" id="IPR029052">
    <property type="entry name" value="Metallo-depent_PP-like"/>
</dbReference>
<dbReference type="AlphaFoldDB" id="A0A6B8M490"/>
<evidence type="ECO:0000259" key="3">
    <source>
        <dbReference type="Pfam" id="PF00149"/>
    </source>
</evidence>
<evidence type="ECO:0000313" key="5">
    <source>
        <dbReference type="Proteomes" id="UP000422569"/>
    </source>
</evidence>
<dbReference type="GO" id="GO:0009245">
    <property type="term" value="P:lipid A biosynthetic process"/>
    <property type="evidence" value="ECO:0007669"/>
    <property type="project" value="TreeGrafter"/>
</dbReference>
<accession>A0A6B8M490</accession>
<proteinExistence type="predicted"/>
<dbReference type="GO" id="GO:0016020">
    <property type="term" value="C:membrane"/>
    <property type="evidence" value="ECO:0007669"/>
    <property type="project" value="GOC"/>
</dbReference>
<feature type="domain" description="Calcineurin-like phosphoesterase" evidence="3">
    <location>
        <begin position="52"/>
        <end position="238"/>
    </location>
</feature>
<sequence length="312" mass="33759">MISRRALLRMPGGLALAGLGLASYSVVVEPNFLLDVTRYRVTPQDWPGGLRLKIAIITDLHACEPWMPVSRIRKIARLTNALQPDLVALLGDFAAGTHLVSGAVPPEQWAEALSELRAPLGVHAVLGNHDWWHGPLVSDPGDHAEAARRALKQMGARVYENDALRLTKDGQPFWILGLGDQMATYEGEAVGWRGHDDLPGTVKRVSDDAPAILLAHEPQVFHRAPKRIALTLCGHTHGGQVNLPLLGPVVAELRYGASHVYGHHVDDGRHLVISGGLGESIAPVRFMRPPEIVEVTVEAGETISPADRNAPI</sequence>
<dbReference type="GO" id="GO:0008758">
    <property type="term" value="F:UDP-2,3-diacylglucosamine hydrolase activity"/>
    <property type="evidence" value="ECO:0007669"/>
    <property type="project" value="TreeGrafter"/>
</dbReference>
<dbReference type="PANTHER" id="PTHR31302">
    <property type="entry name" value="TRANSMEMBRANE PROTEIN WITH METALLOPHOSPHOESTERASE DOMAIN-RELATED"/>
    <property type="match status" value="1"/>
</dbReference>
<keyword evidence="5" id="KW-1185">Reference proteome</keyword>
<evidence type="ECO:0000313" key="4">
    <source>
        <dbReference type="EMBL" id="QGM98724.1"/>
    </source>
</evidence>
<evidence type="ECO:0000256" key="2">
    <source>
        <dbReference type="ARBA" id="ARBA00022801"/>
    </source>
</evidence>
<dbReference type="RefSeq" id="WP_016921139.1">
    <property type="nucleotide sequence ID" value="NZ_CP044331.1"/>
</dbReference>
<dbReference type="InterPro" id="IPR004843">
    <property type="entry name" value="Calcineurin-like_PHP"/>
</dbReference>
<gene>
    <name evidence="4" type="ORF">F7D14_15380</name>
</gene>